<proteinExistence type="predicted"/>
<organism evidence="1">
    <name type="scientific">Myoviridae sp. ctLnO19</name>
    <dbReference type="NCBI Taxonomy" id="2825085"/>
    <lineage>
        <taxon>Viruses</taxon>
        <taxon>Duplodnaviria</taxon>
        <taxon>Heunggongvirae</taxon>
        <taxon>Uroviricota</taxon>
        <taxon>Caudoviricetes</taxon>
    </lineage>
</organism>
<sequence>MYSMTERIKSNILNHFQSKGYSDHYLANVTLTTHHQVKEPLGKVFKIKLTNFGIPVLLESIPYRYKQVDNQFVLDVDGMVDEISTRCIKVLEGMIEFNAMRNRTL</sequence>
<protein>
    <submittedName>
        <fullName evidence="1">Uncharacterized protein</fullName>
    </submittedName>
</protein>
<reference evidence="1" key="1">
    <citation type="journal article" date="2021" name="Proc. Natl. Acad. Sci. U.S.A.">
        <title>A Catalog of Tens of Thousands of Viruses from Human Metagenomes Reveals Hidden Associations with Chronic Diseases.</title>
        <authorList>
            <person name="Tisza M.J."/>
            <person name="Buck C.B."/>
        </authorList>
    </citation>
    <scope>NUCLEOTIDE SEQUENCE</scope>
    <source>
        <strain evidence="1">CtLnO19</strain>
    </source>
</reference>
<dbReference type="EMBL" id="BK015301">
    <property type="protein sequence ID" value="DAE00293.1"/>
    <property type="molecule type" value="Genomic_DNA"/>
</dbReference>
<name>A0A8S5P0V1_9CAUD</name>
<accession>A0A8S5P0V1</accession>
<evidence type="ECO:0000313" key="1">
    <source>
        <dbReference type="EMBL" id="DAE00293.1"/>
    </source>
</evidence>